<dbReference type="EMBL" id="JAYMYS010000003">
    <property type="protein sequence ID" value="KAK7399201.1"/>
    <property type="molecule type" value="Genomic_DNA"/>
</dbReference>
<gene>
    <name evidence="1" type="ORF">VNO78_10380</name>
</gene>
<name>A0AAN9SM88_PSOTE</name>
<dbReference type="AlphaFoldDB" id="A0AAN9SM88"/>
<proteinExistence type="predicted"/>
<comment type="caution">
    <text evidence="1">The sequence shown here is derived from an EMBL/GenBank/DDBJ whole genome shotgun (WGS) entry which is preliminary data.</text>
</comment>
<keyword evidence="2" id="KW-1185">Reference proteome</keyword>
<accession>A0AAN9SM88</accession>
<dbReference type="Proteomes" id="UP001386955">
    <property type="component" value="Unassembled WGS sequence"/>
</dbReference>
<evidence type="ECO:0000313" key="2">
    <source>
        <dbReference type="Proteomes" id="UP001386955"/>
    </source>
</evidence>
<evidence type="ECO:0000313" key="1">
    <source>
        <dbReference type="EMBL" id="KAK7399201.1"/>
    </source>
</evidence>
<reference evidence="1 2" key="1">
    <citation type="submission" date="2024-01" db="EMBL/GenBank/DDBJ databases">
        <title>The genomes of 5 underutilized Papilionoideae crops provide insights into root nodulation and disease resistanc.</title>
        <authorList>
            <person name="Jiang F."/>
        </authorList>
    </citation>
    <scope>NUCLEOTIDE SEQUENCE [LARGE SCALE GENOMIC DNA]</scope>
    <source>
        <strain evidence="1">DUOXIRENSHENG_FW03</strain>
        <tissue evidence="1">Leaves</tissue>
    </source>
</reference>
<protein>
    <submittedName>
        <fullName evidence="1">Uncharacterized protein</fullName>
    </submittedName>
</protein>
<sequence length="158" mass="18067">MVVMAVEVTIAEMLALINNNALTIARNVTEKSCLKMVIAKRISITSLHDCSLRLSTSASRREPKNTLLVNCHRIHIKTKPTLRRSNKLILEVAMKLRPACSQFNLTILRCWCRKREAGEDATESRERRLWRDEILKTVSHDPAVVEETPPITLSDKFF</sequence>
<organism evidence="1 2">
    <name type="scientific">Psophocarpus tetragonolobus</name>
    <name type="common">Winged bean</name>
    <name type="synonym">Dolichos tetragonolobus</name>
    <dbReference type="NCBI Taxonomy" id="3891"/>
    <lineage>
        <taxon>Eukaryota</taxon>
        <taxon>Viridiplantae</taxon>
        <taxon>Streptophyta</taxon>
        <taxon>Embryophyta</taxon>
        <taxon>Tracheophyta</taxon>
        <taxon>Spermatophyta</taxon>
        <taxon>Magnoliopsida</taxon>
        <taxon>eudicotyledons</taxon>
        <taxon>Gunneridae</taxon>
        <taxon>Pentapetalae</taxon>
        <taxon>rosids</taxon>
        <taxon>fabids</taxon>
        <taxon>Fabales</taxon>
        <taxon>Fabaceae</taxon>
        <taxon>Papilionoideae</taxon>
        <taxon>50 kb inversion clade</taxon>
        <taxon>NPAAA clade</taxon>
        <taxon>indigoferoid/millettioid clade</taxon>
        <taxon>Phaseoleae</taxon>
        <taxon>Psophocarpus</taxon>
    </lineage>
</organism>